<dbReference type="Proteomes" id="UP000003711">
    <property type="component" value="Unassembled WGS sequence"/>
</dbReference>
<proteinExistence type="predicted"/>
<comment type="caution">
    <text evidence="4">The sequence shown here is derived from an EMBL/GenBank/DDBJ whole genome shotgun (WGS) entry which is preliminary data.</text>
</comment>
<keyword evidence="1" id="KW-0732">Signal</keyword>
<dbReference type="PANTHER" id="PTHR43037:SF1">
    <property type="entry name" value="BLL1128 PROTEIN"/>
    <property type="match status" value="1"/>
</dbReference>
<accession>E2NCH7</accession>
<dbReference type="RefSeq" id="WP_007211359.1">
    <property type="nucleotide sequence ID" value="NZ_EQ973490.1"/>
</dbReference>
<dbReference type="PANTHER" id="PTHR43037">
    <property type="entry name" value="UNNAMED PRODUCT-RELATED"/>
    <property type="match status" value="1"/>
</dbReference>
<gene>
    <name evidence="4" type="ORF">BACCELL_01985</name>
</gene>
<sequence length="168" mass="18733">VIYPQCPSECSWSNSSKPNSEGKSGGERFPENPEITIPMEAVKAVLDMYMNNDNVDVNRIYVMGLSMGGMGTFDLLCRFPDLFAAAIPICGGINPERLEKASPTTAITIYHGDKDDAVFVENSRAAYRALKKIGKTPRYIEFPGCGHNSWDPAFNQPDFLEWLFRQSK</sequence>
<evidence type="ECO:0000313" key="4">
    <source>
        <dbReference type="EMBL" id="EEF90368.1"/>
    </source>
</evidence>
<dbReference type="InterPro" id="IPR050955">
    <property type="entry name" value="Plant_Biomass_Hydrol_Est"/>
</dbReference>
<reference evidence="4 5" key="1">
    <citation type="submission" date="2008-12" db="EMBL/GenBank/DDBJ databases">
        <authorList>
            <person name="Fulton L."/>
            <person name="Clifton S."/>
            <person name="Fulton B."/>
            <person name="Xu J."/>
            <person name="Minx P."/>
            <person name="Pepin K.H."/>
            <person name="Johnson M."/>
            <person name="Bhonagiri V."/>
            <person name="Nash W.E."/>
            <person name="Mardis E.R."/>
            <person name="Wilson R.K."/>
        </authorList>
    </citation>
    <scope>NUCLEOTIDE SEQUENCE [LARGE SCALE GENOMIC DNA]</scope>
    <source>
        <strain evidence="4 5">DSM 14838</strain>
    </source>
</reference>
<evidence type="ECO:0000256" key="2">
    <source>
        <dbReference type="SAM" id="MobiDB-lite"/>
    </source>
</evidence>
<feature type="non-terminal residue" evidence="4">
    <location>
        <position position="1"/>
    </location>
</feature>
<protein>
    <recommendedName>
        <fullName evidence="3">Dienelactone hydrolase domain-containing protein</fullName>
    </recommendedName>
</protein>
<dbReference type="GO" id="GO:0016787">
    <property type="term" value="F:hydrolase activity"/>
    <property type="evidence" value="ECO:0007669"/>
    <property type="project" value="InterPro"/>
</dbReference>
<dbReference type="Gene3D" id="3.40.50.1820">
    <property type="entry name" value="alpha/beta hydrolase"/>
    <property type="match status" value="1"/>
</dbReference>
<evidence type="ECO:0000256" key="1">
    <source>
        <dbReference type="ARBA" id="ARBA00022729"/>
    </source>
</evidence>
<dbReference type="EMBL" id="ACCH01000155">
    <property type="protein sequence ID" value="EEF90368.1"/>
    <property type="molecule type" value="Genomic_DNA"/>
</dbReference>
<dbReference type="InterPro" id="IPR029058">
    <property type="entry name" value="AB_hydrolase_fold"/>
</dbReference>
<dbReference type="AlphaFoldDB" id="E2NCH7"/>
<organism evidence="4 5">
    <name type="scientific">Bacteroides cellulosilyticus DSM 14838</name>
    <dbReference type="NCBI Taxonomy" id="537012"/>
    <lineage>
        <taxon>Bacteria</taxon>
        <taxon>Pseudomonadati</taxon>
        <taxon>Bacteroidota</taxon>
        <taxon>Bacteroidia</taxon>
        <taxon>Bacteroidales</taxon>
        <taxon>Bacteroidaceae</taxon>
        <taxon>Bacteroides</taxon>
    </lineage>
</organism>
<feature type="region of interest" description="Disordered" evidence="2">
    <location>
        <begin position="11"/>
        <end position="32"/>
    </location>
</feature>
<dbReference type="SUPFAM" id="SSF53474">
    <property type="entry name" value="alpha/beta-Hydrolases"/>
    <property type="match status" value="1"/>
</dbReference>
<dbReference type="HOGENOM" id="CLU_1581779_0_0_10"/>
<evidence type="ECO:0000313" key="5">
    <source>
        <dbReference type="Proteomes" id="UP000003711"/>
    </source>
</evidence>
<name>E2NCH7_9BACE</name>
<feature type="domain" description="Dienelactone hydrolase" evidence="3">
    <location>
        <begin position="42"/>
        <end position="147"/>
    </location>
</feature>
<evidence type="ECO:0000259" key="3">
    <source>
        <dbReference type="Pfam" id="PF01738"/>
    </source>
</evidence>
<reference evidence="4 5" key="2">
    <citation type="submission" date="2009-01" db="EMBL/GenBank/DDBJ databases">
        <title>Draft genome sequence of Bacteroides cellulosilyticus (DSM 14838).</title>
        <authorList>
            <person name="Sudarsanam P."/>
            <person name="Ley R."/>
            <person name="Guruge J."/>
            <person name="Turnbaugh P.J."/>
            <person name="Mahowald M."/>
            <person name="Liep D."/>
            <person name="Gordon J."/>
        </authorList>
    </citation>
    <scope>NUCLEOTIDE SEQUENCE [LARGE SCALE GENOMIC DNA]</scope>
    <source>
        <strain evidence="4 5">DSM 14838</strain>
    </source>
</reference>
<dbReference type="InterPro" id="IPR002925">
    <property type="entry name" value="Dienelactn_hydro"/>
</dbReference>
<feature type="compositionally biased region" description="Polar residues" evidence="2">
    <location>
        <begin position="11"/>
        <end position="22"/>
    </location>
</feature>
<dbReference type="Pfam" id="PF01738">
    <property type="entry name" value="DLH"/>
    <property type="match status" value="1"/>
</dbReference>